<dbReference type="PANTHER" id="PTHR36304:SF4">
    <property type="entry name" value="DUF4388 DOMAIN-CONTAINING PROTEIN"/>
    <property type="match status" value="1"/>
</dbReference>
<feature type="domain" description="PatA-like N-terminal" evidence="1">
    <location>
        <begin position="14"/>
        <end position="112"/>
    </location>
</feature>
<accession>A0A644XQF5</accession>
<dbReference type="Pfam" id="PF14332">
    <property type="entry name" value="DUF4388"/>
    <property type="match status" value="1"/>
</dbReference>
<name>A0A644XQF5_9ZZZZ</name>
<dbReference type="SUPFAM" id="SSF103196">
    <property type="entry name" value="Roadblock/LC7 domain"/>
    <property type="match status" value="1"/>
</dbReference>
<dbReference type="AlphaFoldDB" id="A0A644XQF5"/>
<evidence type="ECO:0000259" key="1">
    <source>
        <dbReference type="Pfam" id="PF14332"/>
    </source>
</evidence>
<gene>
    <name evidence="2" type="ORF">SDC9_62712</name>
</gene>
<organism evidence="2">
    <name type="scientific">bioreactor metagenome</name>
    <dbReference type="NCBI Taxonomy" id="1076179"/>
    <lineage>
        <taxon>unclassified sequences</taxon>
        <taxon>metagenomes</taxon>
        <taxon>ecological metagenomes</taxon>
    </lineage>
</organism>
<comment type="caution">
    <text evidence="2">The sequence shown here is derived from an EMBL/GenBank/DDBJ whole genome shotgun (WGS) entry which is preliminary data.</text>
</comment>
<dbReference type="InterPro" id="IPR025497">
    <property type="entry name" value="PatA-like_N"/>
</dbReference>
<evidence type="ECO:0000313" key="2">
    <source>
        <dbReference type="EMBL" id="MPM16334.1"/>
    </source>
</evidence>
<sequence>MFGKIIGSEIMSLQGNIKEMSVADLIQHNCTDRKKGKLSIMHGGKEAILYFDDGKVVHASIGKEEGEEVIYQTLAWEEGAFVLISDEVSPKISIKRSWSGLLMEGAKRLDETNTHEEFVITGQTRNQEEYGMAMKMEEILQEMSTEMNGFEAAAVAGMDGMNIAQLSKSKLDPDSVTAQLTIFLKLAGSANEKAGMGIIEDIVIQTEKYYLMNVFFPGDDQHFLSVVIDRKTGSLGNMRLISKIYADRLSKSIPR</sequence>
<protein>
    <recommendedName>
        <fullName evidence="1">PatA-like N-terminal domain-containing protein</fullName>
    </recommendedName>
</protein>
<proteinExistence type="predicted"/>
<dbReference type="Gene3D" id="3.30.450.30">
    <property type="entry name" value="Dynein light chain 2a, cytoplasmic"/>
    <property type="match status" value="1"/>
</dbReference>
<dbReference type="EMBL" id="VSSQ01002591">
    <property type="protein sequence ID" value="MPM16334.1"/>
    <property type="molecule type" value="Genomic_DNA"/>
</dbReference>
<dbReference type="PANTHER" id="PTHR36304">
    <property type="entry name" value="DOMAIN GTPASE-ACTIVATING PROTEIN, PUTATIVE-RELATED-RELATED"/>
    <property type="match status" value="1"/>
</dbReference>
<reference evidence="2" key="1">
    <citation type="submission" date="2019-08" db="EMBL/GenBank/DDBJ databases">
        <authorList>
            <person name="Kucharzyk K."/>
            <person name="Murdoch R.W."/>
            <person name="Higgins S."/>
            <person name="Loffler F."/>
        </authorList>
    </citation>
    <scope>NUCLEOTIDE SEQUENCE</scope>
</reference>